<evidence type="ECO:0000313" key="3">
    <source>
        <dbReference type="Proteomes" id="UP000596092"/>
    </source>
</evidence>
<keyword evidence="3" id="KW-1185">Reference proteome</keyword>
<gene>
    <name evidence="2" type="ORF">HP555_01755</name>
</gene>
<dbReference type="NCBIfam" id="TIGR01764">
    <property type="entry name" value="excise"/>
    <property type="match status" value="1"/>
</dbReference>
<name>A0A7T5VB84_9BACT</name>
<proteinExistence type="predicted"/>
<organism evidence="2 3">
    <name type="scientific">Desulfobulbus oligotrophicus</name>
    <dbReference type="NCBI Taxonomy" id="1909699"/>
    <lineage>
        <taxon>Bacteria</taxon>
        <taxon>Pseudomonadati</taxon>
        <taxon>Thermodesulfobacteriota</taxon>
        <taxon>Desulfobulbia</taxon>
        <taxon>Desulfobulbales</taxon>
        <taxon>Desulfobulbaceae</taxon>
        <taxon>Desulfobulbus</taxon>
    </lineage>
</organism>
<dbReference type="Pfam" id="PF12728">
    <property type="entry name" value="HTH_17"/>
    <property type="match status" value="1"/>
</dbReference>
<dbReference type="InterPro" id="IPR041657">
    <property type="entry name" value="HTH_17"/>
</dbReference>
<dbReference type="SUPFAM" id="SSF46955">
    <property type="entry name" value="Putative DNA-binding domain"/>
    <property type="match status" value="1"/>
</dbReference>
<dbReference type="EMBL" id="CP054140">
    <property type="protein sequence ID" value="QQG64675.1"/>
    <property type="molecule type" value="Genomic_DNA"/>
</dbReference>
<feature type="domain" description="Helix-turn-helix" evidence="1">
    <location>
        <begin position="8"/>
        <end position="56"/>
    </location>
</feature>
<dbReference type="RefSeq" id="WP_199263508.1">
    <property type="nucleotide sequence ID" value="NZ_CP054140.1"/>
</dbReference>
<dbReference type="GO" id="GO:0003677">
    <property type="term" value="F:DNA binding"/>
    <property type="evidence" value="ECO:0007669"/>
    <property type="project" value="InterPro"/>
</dbReference>
<dbReference type="InterPro" id="IPR009061">
    <property type="entry name" value="DNA-bd_dom_put_sf"/>
</dbReference>
<dbReference type="InterPro" id="IPR010093">
    <property type="entry name" value="SinI_DNA-bd"/>
</dbReference>
<evidence type="ECO:0000259" key="1">
    <source>
        <dbReference type="Pfam" id="PF12728"/>
    </source>
</evidence>
<evidence type="ECO:0000313" key="2">
    <source>
        <dbReference type="EMBL" id="QQG64675.1"/>
    </source>
</evidence>
<dbReference type="KEGG" id="dog:HP555_01755"/>
<sequence>MIRNTSITIDEAAQLAKCSYHTIHRAIKRGDLAAYKPGKTVLILEADLSAWFESKRIRAVRAGRPRRSIQIHER</sequence>
<protein>
    <submittedName>
        <fullName evidence="2">Helix-turn-helix domain-containing protein</fullName>
    </submittedName>
</protein>
<dbReference type="AlphaFoldDB" id="A0A7T5VB84"/>
<accession>A0A7T5VB84</accession>
<dbReference type="Proteomes" id="UP000596092">
    <property type="component" value="Chromosome"/>
</dbReference>
<reference evidence="2 3" key="1">
    <citation type="submission" date="2020-05" db="EMBL/GenBank/DDBJ databases">
        <title>Complete genome of Desulfobulbus oligotrophicus.</title>
        <authorList>
            <person name="Podar M."/>
        </authorList>
    </citation>
    <scope>NUCLEOTIDE SEQUENCE [LARGE SCALE GENOMIC DNA]</scope>
    <source>
        <strain evidence="2 3">Prop6</strain>
    </source>
</reference>